<sequence>MDMHQTSWAPKAGPSNHQQQYRPAVRYDPAPLYDHETANTRTSNQIYQEKEEHQDFGRAVAGVQEIVPSEKRYTLPSIGIGKRFSRNALSWACLLFTTVLFVITILYACRPNFAASLRTFRSSSSRTIFILRLLSQLTEFLLAVCLSNAFEKIQWYLMWPGGRGAPFATVSALVPGTGVWGLFQIAFSQLGTHISARCWSIVRLLSLAVVFALGVLIMSDVRTEVGFQIVARSFDSRSFAFQGFNSSLASLLAFSADQIFGVAMDEFLVNPRFVVDITPVDRGNQSCSTGYDINKGQACTRNIFLPTSGGSSLEQTHPEADLVVVQDAVGYQLEFSSLDEAFQFDPADHCHIYGTDLAAFQLCLRSAYDTRIAARLNYCAMFNGRNGSCLSSTEWTEAPGWRTLMEATLRKADVAYSRRNNTIVTHVFKSGKSPAGVEAGDLLQAYNLLVDSKATLASSGSSSQGDSLEDIINLVFSGGDVDNISNTLAALVTVNKLSASIPSVFHSLTLLYLSSSHLAFMGSEVLQNILAIPLWYCSVNSTSNIVLSEVDPTTSVQSSIGNTRQGPEVFLARSEYNLIVGRWTVWAYAVLGGVAIVFCLIALTLTTFHPRAASLPNFTFFPLFNFWKWTAVKGNVDPGASDRWSREQRVFCTSADG</sequence>
<organism evidence="3 4">
    <name type="scientific">Endocarpon pusillum</name>
    <dbReference type="NCBI Taxonomy" id="364733"/>
    <lineage>
        <taxon>Eukaryota</taxon>
        <taxon>Fungi</taxon>
        <taxon>Dikarya</taxon>
        <taxon>Ascomycota</taxon>
        <taxon>Pezizomycotina</taxon>
        <taxon>Eurotiomycetes</taxon>
        <taxon>Chaetothyriomycetidae</taxon>
        <taxon>Verrucariales</taxon>
        <taxon>Verrucariaceae</taxon>
        <taxon>Endocarpon</taxon>
    </lineage>
</organism>
<dbReference type="Proteomes" id="UP000606974">
    <property type="component" value="Unassembled WGS sequence"/>
</dbReference>
<feature type="transmembrane region" description="Helical" evidence="2">
    <location>
        <begin position="583"/>
        <end position="605"/>
    </location>
</feature>
<feature type="transmembrane region" description="Helical" evidence="2">
    <location>
        <begin position="129"/>
        <end position="150"/>
    </location>
</feature>
<feature type="region of interest" description="Disordered" evidence="1">
    <location>
        <begin position="1"/>
        <end position="21"/>
    </location>
</feature>
<evidence type="ECO:0000313" key="3">
    <source>
        <dbReference type="EMBL" id="KAF7502244.1"/>
    </source>
</evidence>
<keyword evidence="2" id="KW-1133">Transmembrane helix</keyword>
<keyword evidence="4" id="KW-1185">Reference proteome</keyword>
<feature type="transmembrane region" description="Helical" evidence="2">
    <location>
        <begin position="199"/>
        <end position="218"/>
    </location>
</feature>
<dbReference type="EMBL" id="JAACFV010000287">
    <property type="protein sequence ID" value="KAF7502244.1"/>
    <property type="molecule type" value="Genomic_DNA"/>
</dbReference>
<evidence type="ECO:0000256" key="2">
    <source>
        <dbReference type="SAM" id="Phobius"/>
    </source>
</evidence>
<dbReference type="OrthoDB" id="5139479at2759"/>
<reference evidence="3" key="1">
    <citation type="submission" date="2020-02" db="EMBL/GenBank/DDBJ databases">
        <authorList>
            <person name="Palmer J.M."/>
        </authorList>
    </citation>
    <scope>NUCLEOTIDE SEQUENCE</scope>
    <source>
        <strain evidence="3">EPUS1.4</strain>
        <tissue evidence="3">Thallus</tissue>
    </source>
</reference>
<gene>
    <name evidence="3" type="ORF">GJ744_006308</name>
</gene>
<accession>A0A8H7A6H5</accession>
<dbReference type="AlphaFoldDB" id="A0A8H7A6H5"/>
<keyword evidence="2" id="KW-0472">Membrane</keyword>
<name>A0A8H7A6H5_9EURO</name>
<proteinExistence type="predicted"/>
<evidence type="ECO:0000256" key="1">
    <source>
        <dbReference type="SAM" id="MobiDB-lite"/>
    </source>
</evidence>
<comment type="caution">
    <text evidence="3">The sequence shown here is derived from an EMBL/GenBank/DDBJ whole genome shotgun (WGS) entry which is preliminary data.</text>
</comment>
<keyword evidence="2" id="KW-0812">Transmembrane</keyword>
<evidence type="ECO:0000313" key="4">
    <source>
        <dbReference type="Proteomes" id="UP000606974"/>
    </source>
</evidence>
<feature type="transmembrane region" description="Helical" evidence="2">
    <location>
        <begin position="165"/>
        <end position="187"/>
    </location>
</feature>
<feature type="transmembrane region" description="Helical" evidence="2">
    <location>
        <begin position="88"/>
        <end position="108"/>
    </location>
</feature>
<protein>
    <submittedName>
        <fullName evidence="3">Uncharacterized protein</fullName>
    </submittedName>
</protein>